<dbReference type="PANTHER" id="PTHR11014">
    <property type="entry name" value="PEPTIDASE M20 FAMILY MEMBER"/>
    <property type="match status" value="1"/>
</dbReference>
<dbReference type="Pfam" id="PF07687">
    <property type="entry name" value="M20_dimer"/>
    <property type="match status" value="1"/>
</dbReference>
<proteinExistence type="predicted"/>
<accession>A0A212KI35</accession>
<evidence type="ECO:0000256" key="1">
    <source>
        <dbReference type="ARBA" id="ARBA00022801"/>
    </source>
</evidence>
<feature type="binding site" evidence="2">
    <location>
        <position position="356"/>
    </location>
    <ligand>
        <name>Mn(2+)</name>
        <dbReference type="ChEBI" id="CHEBI:29035"/>
        <label>2</label>
    </ligand>
</feature>
<feature type="binding site" evidence="2">
    <location>
        <position position="99"/>
    </location>
    <ligand>
        <name>Mn(2+)</name>
        <dbReference type="ChEBI" id="CHEBI:29035"/>
        <label>2</label>
    </ligand>
</feature>
<dbReference type="NCBIfam" id="TIGR01891">
    <property type="entry name" value="amidohydrolases"/>
    <property type="match status" value="1"/>
</dbReference>
<evidence type="ECO:0000256" key="2">
    <source>
        <dbReference type="PIRSR" id="PIRSR005962-1"/>
    </source>
</evidence>
<feature type="binding site" evidence="2">
    <location>
        <position position="158"/>
    </location>
    <ligand>
        <name>Mn(2+)</name>
        <dbReference type="ChEBI" id="CHEBI:29035"/>
        <label>2</label>
    </ligand>
</feature>
<dbReference type="SUPFAM" id="SSF55031">
    <property type="entry name" value="Bacterial exopeptidase dimerisation domain"/>
    <property type="match status" value="1"/>
</dbReference>
<comment type="cofactor">
    <cofactor evidence="2">
        <name>Mn(2+)</name>
        <dbReference type="ChEBI" id="CHEBI:29035"/>
    </cofactor>
    <text evidence="2">The Mn(2+) ion enhances activity.</text>
</comment>
<dbReference type="Gene3D" id="3.40.630.10">
    <property type="entry name" value="Zn peptidases"/>
    <property type="match status" value="1"/>
</dbReference>
<feature type="binding site" evidence="2">
    <location>
        <position position="132"/>
    </location>
    <ligand>
        <name>Mn(2+)</name>
        <dbReference type="ChEBI" id="CHEBI:29035"/>
        <label>2</label>
    </ligand>
</feature>
<dbReference type="InterPro" id="IPR017439">
    <property type="entry name" value="Amidohydrolase"/>
</dbReference>
<organism evidence="4">
    <name type="scientific">uncultured Alphaproteobacteria bacterium</name>
    <dbReference type="NCBI Taxonomy" id="91750"/>
    <lineage>
        <taxon>Bacteria</taxon>
        <taxon>Pseudomonadati</taxon>
        <taxon>Pseudomonadota</taxon>
        <taxon>Alphaproteobacteria</taxon>
        <taxon>environmental samples</taxon>
    </lineage>
</organism>
<keyword evidence="2" id="KW-0464">Manganese</keyword>
<dbReference type="GO" id="GO:0047980">
    <property type="term" value="F:hippurate hydrolase activity"/>
    <property type="evidence" value="ECO:0007669"/>
    <property type="project" value="UniProtKB-EC"/>
</dbReference>
<dbReference type="EMBL" id="FLUO01000002">
    <property type="protein sequence ID" value="SBW11374.1"/>
    <property type="molecule type" value="Genomic_DNA"/>
</dbReference>
<sequence length="385" mass="40981">MTDDALTAEMTAWRRHLHAHPETAFEEVETARFVADRLREFGLDPHLGLAKTGVVATLKRGSSNRAIGLRADIDALDIPEANTFGHASKTPGKMHACGHDGHTAMLLGAAKRLTTEGGFDGTVHFIFQPAEENEGGGRAMVEDGLFDAFPMDAVYGMHNWPALPLGTVAVAPGPMMASFDVFEIVLSGRGTHAAMPHLGDDVLLAAGQLITALQSISSRTVDPLDAVVVSVTQMHGGDTWNVLPAAATLRGTVRAFSSAVQDTVEATMRRIAEGIAAAHGATATLRYERRYPATINDPKEAAFCAGVLEGLFGADNLDTAPRPVMGAEDFAFLLAKKPGAYVWLGAGRPEGSPPLHNPAYDFNDAALPRGADYWVRLTRAALPER</sequence>
<dbReference type="PANTHER" id="PTHR11014:SF63">
    <property type="entry name" value="METALLOPEPTIDASE, PUTATIVE (AFU_ORTHOLOGUE AFUA_6G09600)-RELATED"/>
    <property type="match status" value="1"/>
</dbReference>
<dbReference type="AlphaFoldDB" id="A0A212KI35"/>
<keyword evidence="1 4" id="KW-0378">Hydrolase</keyword>
<protein>
    <submittedName>
        <fullName evidence="4">Hippurate hydrolase</fullName>
        <ecNumber evidence="4">3.5.1.32</ecNumber>
    </submittedName>
</protein>
<dbReference type="FunFam" id="3.30.70.360:FF:000001">
    <property type="entry name" value="N-acetyldiaminopimelate deacetylase"/>
    <property type="match status" value="1"/>
</dbReference>
<dbReference type="GO" id="GO:0050118">
    <property type="term" value="F:N-acetyldiaminopimelate deacetylase activity"/>
    <property type="evidence" value="ECO:0007669"/>
    <property type="project" value="UniProtKB-ARBA"/>
</dbReference>
<dbReference type="SUPFAM" id="SSF53187">
    <property type="entry name" value="Zn-dependent exopeptidases"/>
    <property type="match status" value="1"/>
</dbReference>
<dbReference type="EC" id="3.5.1.32" evidence="4"/>
<dbReference type="Pfam" id="PF01546">
    <property type="entry name" value="Peptidase_M20"/>
    <property type="match status" value="1"/>
</dbReference>
<keyword evidence="2" id="KW-0479">Metal-binding</keyword>
<dbReference type="Gene3D" id="3.30.70.360">
    <property type="match status" value="1"/>
</dbReference>
<dbReference type="InterPro" id="IPR036264">
    <property type="entry name" value="Bact_exopeptidase_dim_dom"/>
</dbReference>
<dbReference type="GO" id="GO:0046872">
    <property type="term" value="F:metal ion binding"/>
    <property type="evidence" value="ECO:0007669"/>
    <property type="project" value="UniProtKB-KW"/>
</dbReference>
<dbReference type="CDD" id="cd05666">
    <property type="entry name" value="M20_Acy1-like"/>
    <property type="match status" value="1"/>
</dbReference>
<evidence type="ECO:0000313" key="4">
    <source>
        <dbReference type="EMBL" id="SBW11374.1"/>
    </source>
</evidence>
<dbReference type="PIRSF" id="PIRSF005962">
    <property type="entry name" value="Pept_M20D_amidohydro"/>
    <property type="match status" value="1"/>
</dbReference>
<dbReference type="InterPro" id="IPR011650">
    <property type="entry name" value="Peptidase_M20_dimer"/>
</dbReference>
<reference evidence="4" key="1">
    <citation type="submission" date="2016-04" db="EMBL/GenBank/DDBJ databases">
        <authorList>
            <person name="Evans L.H."/>
            <person name="Alamgir A."/>
            <person name="Owens N."/>
            <person name="Weber N.D."/>
            <person name="Virtaneva K."/>
            <person name="Barbian K."/>
            <person name="Babar A."/>
            <person name="Rosenke K."/>
        </authorList>
    </citation>
    <scope>NUCLEOTIDE SEQUENCE</scope>
    <source>
        <strain evidence="4">86</strain>
    </source>
</reference>
<feature type="domain" description="Peptidase M20 dimerisation" evidence="3">
    <location>
        <begin position="183"/>
        <end position="273"/>
    </location>
</feature>
<feature type="binding site" evidence="2">
    <location>
        <position position="97"/>
    </location>
    <ligand>
        <name>Mn(2+)</name>
        <dbReference type="ChEBI" id="CHEBI:29035"/>
        <label>2</label>
    </ligand>
</feature>
<gene>
    <name evidence="4" type="primary">hipO</name>
    <name evidence="4" type="ORF">KL86APRO_20170</name>
</gene>
<dbReference type="InterPro" id="IPR002933">
    <property type="entry name" value="Peptidase_M20"/>
</dbReference>
<evidence type="ECO:0000259" key="3">
    <source>
        <dbReference type="Pfam" id="PF07687"/>
    </source>
</evidence>
<name>A0A212KI35_9PROT</name>
<dbReference type="GO" id="GO:0019877">
    <property type="term" value="P:diaminopimelate biosynthetic process"/>
    <property type="evidence" value="ECO:0007669"/>
    <property type="project" value="UniProtKB-ARBA"/>
</dbReference>